<protein>
    <submittedName>
        <fullName evidence="1">Uncharacterized protein</fullName>
    </submittedName>
</protein>
<reference evidence="1 2" key="1">
    <citation type="submission" date="2020-09" db="EMBL/GenBank/DDBJ databases">
        <title>De no assembly of potato wild relative species, Solanum commersonii.</title>
        <authorList>
            <person name="Cho K."/>
        </authorList>
    </citation>
    <scope>NUCLEOTIDE SEQUENCE [LARGE SCALE GENOMIC DNA]</scope>
    <source>
        <strain evidence="1">LZ3.2</strain>
        <tissue evidence="1">Leaf</tissue>
    </source>
</reference>
<proteinExistence type="predicted"/>
<gene>
    <name evidence="1" type="ORF">H5410_032565</name>
</gene>
<accession>A0A9J5YKA1</accession>
<dbReference type="PANTHER" id="PTHR48449:SF1">
    <property type="entry name" value="DUF1985 DOMAIN-CONTAINING PROTEIN"/>
    <property type="match status" value="1"/>
</dbReference>
<sequence>MDDALSTNRIYDYEDIDWAESRSKRLHDPLLMANVKDGKKKKDGASSLKIQSMKYVIKQIPTHCLKFGPTYSNALVEDLKKYMNVEVVKLFTNFIFGPYLDIHTCNYQGQLSKCLFLLEINQDNNNELHIRHANENILRFTIKEFAIITG</sequence>
<dbReference type="EMBL" id="JACXVP010000006">
    <property type="protein sequence ID" value="KAG5601195.1"/>
    <property type="molecule type" value="Genomic_DNA"/>
</dbReference>
<dbReference type="OrthoDB" id="1930729at2759"/>
<organism evidence="1 2">
    <name type="scientific">Solanum commersonii</name>
    <name type="common">Commerson's wild potato</name>
    <name type="synonym">Commerson's nightshade</name>
    <dbReference type="NCBI Taxonomy" id="4109"/>
    <lineage>
        <taxon>Eukaryota</taxon>
        <taxon>Viridiplantae</taxon>
        <taxon>Streptophyta</taxon>
        <taxon>Embryophyta</taxon>
        <taxon>Tracheophyta</taxon>
        <taxon>Spermatophyta</taxon>
        <taxon>Magnoliopsida</taxon>
        <taxon>eudicotyledons</taxon>
        <taxon>Gunneridae</taxon>
        <taxon>Pentapetalae</taxon>
        <taxon>asterids</taxon>
        <taxon>lamiids</taxon>
        <taxon>Solanales</taxon>
        <taxon>Solanaceae</taxon>
        <taxon>Solanoideae</taxon>
        <taxon>Solaneae</taxon>
        <taxon>Solanum</taxon>
    </lineage>
</organism>
<evidence type="ECO:0000313" key="2">
    <source>
        <dbReference type="Proteomes" id="UP000824120"/>
    </source>
</evidence>
<dbReference type="Proteomes" id="UP000824120">
    <property type="component" value="Chromosome 6"/>
</dbReference>
<evidence type="ECO:0000313" key="1">
    <source>
        <dbReference type="EMBL" id="KAG5601195.1"/>
    </source>
</evidence>
<dbReference type="PANTHER" id="PTHR48449">
    <property type="entry name" value="DUF1985 DOMAIN-CONTAINING PROTEIN"/>
    <property type="match status" value="1"/>
</dbReference>
<comment type="caution">
    <text evidence="1">The sequence shown here is derived from an EMBL/GenBank/DDBJ whole genome shotgun (WGS) entry which is preliminary data.</text>
</comment>
<dbReference type="AlphaFoldDB" id="A0A9J5YKA1"/>
<name>A0A9J5YKA1_SOLCO</name>
<keyword evidence="2" id="KW-1185">Reference proteome</keyword>